<dbReference type="SUPFAM" id="SSF117396">
    <property type="entry name" value="TM1631-like"/>
    <property type="match status" value="1"/>
</dbReference>
<dbReference type="InterPro" id="IPR036520">
    <property type="entry name" value="UPF0759_sf"/>
</dbReference>
<accession>A0AAW9S204</accession>
<keyword evidence="2" id="KW-1185">Reference proteome</keyword>
<dbReference type="Proteomes" id="UP001403385">
    <property type="component" value="Unassembled WGS sequence"/>
</dbReference>
<name>A0AAW9S204_9BACT</name>
<organism evidence="1 2">
    <name type="scientific">Rapidithrix thailandica</name>
    <dbReference type="NCBI Taxonomy" id="413964"/>
    <lineage>
        <taxon>Bacteria</taxon>
        <taxon>Pseudomonadati</taxon>
        <taxon>Bacteroidota</taxon>
        <taxon>Cytophagia</taxon>
        <taxon>Cytophagales</taxon>
        <taxon>Flammeovirgaceae</taxon>
        <taxon>Rapidithrix</taxon>
    </lineage>
</organism>
<dbReference type="InterPro" id="IPR002763">
    <property type="entry name" value="DUF72"/>
</dbReference>
<evidence type="ECO:0000313" key="2">
    <source>
        <dbReference type="Proteomes" id="UP001403385"/>
    </source>
</evidence>
<gene>
    <name evidence="1" type="ORF">AAG747_25010</name>
</gene>
<dbReference type="RefSeq" id="WP_346823983.1">
    <property type="nucleotide sequence ID" value="NZ_JBDKWZ010000020.1"/>
</dbReference>
<protein>
    <submittedName>
        <fullName evidence="1">DUF72 domain-containing protein</fullName>
    </submittedName>
</protein>
<dbReference type="AlphaFoldDB" id="A0AAW9S204"/>
<dbReference type="EMBL" id="JBDKWZ010000020">
    <property type="protein sequence ID" value="MEN7551202.1"/>
    <property type="molecule type" value="Genomic_DNA"/>
</dbReference>
<dbReference type="PANTHER" id="PTHR30348:SF9">
    <property type="entry name" value="UPF0759 PROTEIN YECE"/>
    <property type="match status" value="1"/>
</dbReference>
<dbReference type="Pfam" id="PF01904">
    <property type="entry name" value="DUF72"/>
    <property type="match status" value="1"/>
</dbReference>
<proteinExistence type="predicted"/>
<sequence>MEFGKLQDISQVDFSLPDDHLQTQSLLKKLPQPQTTQLYVGCPQWANKEWIGKVYPPGTKANQFLQHYSKHFDTVELNSSYYHVPEPETIRRWKSQTTNNFTFCPKVFQEISHAPGLGLQSPAFDSFTEAIAHFEEKYGISFLQLPPYFSVFDAPILLRFLEAFPEHLPLAIEFRHPSWFRGDNPLADDVFDCMEALNIAPVITDVAGRRDVLHQRLTCGTVAIRFVGNNLHESDYTRLEAWAGRLHYWMSAGVHRIYFWLHQPDLLNNLYMAKFFAEVIFKKTKRQIISPKFLTNPVQKTIFD</sequence>
<dbReference type="PANTHER" id="PTHR30348">
    <property type="entry name" value="UNCHARACTERIZED PROTEIN YECE"/>
    <property type="match status" value="1"/>
</dbReference>
<dbReference type="Gene3D" id="3.20.20.410">
    <property type="entry name" value="Protein of unknown function UPF0759"/>
    <property type="match status" value="1"/>
</dbReference>
<reference evidence="1 2" key="1">
    <citation type="submission" date="2024-04" db="EMBL/GenBank/DDBJ databases">
        <title>Novel genus in family Flammeovirgaceae.</title>
        <authorList>
            <person name="Nguyen T.H."/>
            <person name="Vuong T.Q."/>
            <person name="Le H."/>
            <person name="Kim S.-G."/>
        </authorList>
    </citation>
    <scope>NUCLEOTIDE SEQUENCE [LARGE SCALE GENOMIC DNA]</scope>
    <source>
        <strain evidence="1 2">JCM 23209</strain>
    </source>
</reference>
<evidence type="ECO:0000313" key="1">
    <source>
        <dbReference type="EMBL" id="MEN7551202.1"/>
    </source>
</evidence>
<comment type="caution">
    <text evidence="1">The sequence shown here is derived from an EMBL/GenBank/DDBJ whole genome shotgun (WGS) entry which is preliminary data.</text>
</comment>